<proteinExistence type="predicted"/>
<comment type="caution">
    <text evidence="1">The sequence shown here is derived from an EMBL/GenBank/DDBJ whole genome shotgun (WGS) entry which is preliminary data.</text>
</comment>
<dbReference type="Gene3D" id="2.120.10.30">
    <property type="entry name" value="TolB, C-terminal domain"/>
    <property type="match status" value="1"/>
</dbReference>
<evidence type="ECO:0000313" key="1">
    <source>
        <dbReference type="EMBL" id="MCO5725338.1"/>
    </source>
</evidence>
<dbReference type="EMBL" id="JAMXIB010000008">
    <property type="protein sequence ID" value="MCO5725338.1"/>
    <property type="molecule type" value="Genomic_DNA"/>
</dbReference>
<name>A0ABT1B1P7_9FLAO</name>
<dbReference type="Proteomes" id="UP001206312">
    <property type="component" value="Unassembled WGS sequence"/>
</dbReference>
<gene>
    <name evidence="1" type="ORF">NG653_10755</name>
</gene>
<evidence type="ECO:0000313" key="2">
    <source>
        <dbReference type="Proteomes" id="UP001206312"/>
    </source>
</evidence>
<organism evidence="1 2">
    <name type="scientific">Robiginitalea marina</name>
    <dbReference type="NCBI Taxonomy" id="2954105"/>
    <lineage>
        <taxon>Bacteria</taxon>
        <taxon>Pseudomonadati</taxon>
        <taxon>Bacteroidota</taxon>
        <taxon>Flavobacteriia</taxon>
        <taxon>Flavobacteriales</taxon>
        <taxon>Flavobacteriaceae</taxon>
        <taxon>Robiginitalea</taxon>
    </lineage>
</organism>
<dbReference type="InterPro" id="IPR011042">
    <property type="entry name" value="6-blade_b-propeller_TolB-like"/>
</dbReference>
<dbReference type="SUPFAM" id="SSF69304">
    <property type="entry name" value="Tricorn protease N-terminal domain"/>
    <property type="match status" value="1"/>
</dbReference>
<dbReference type="RefSeq" id="WP_252741708.1">
    <property type="nucleotide sequence ID" value="NZ_JAMXIB010000008.1"/>
</dbReference>
<reference evidence="1 2" key="1">
    <citation type="submission" date="2022-06" db="EMBL/GenBank/DDBJ databases">
        <authorList>
            <person name="Xuan X."/>
        </authorList>
    </citation>
    <scope>NUCLEOTIDE SEQUENCE [LARGE SCALE GENOMIC DNA]</scope>
    <source>
        <strain evidence="1 2">2V75</strain>
    </source>
</reference>
<accession>A0ABT1B1P7</accession>
<protein>
    <submittedName>
        <fullName evidence="1">Uncharacterized protein</fullName>
    </submittedName>
</protein>
<keyword evidence="2" id="KW-1185">Reference proteome</keyword>
<sequence>MEKTLKKALISYLALVFLPLLPGGGGVYAQPETDVYLAGLTTKNGETRVSEPVNISRNPGYDNQPSFTREGNIVYSRTRDGQTDIALYSPETGETSWRTNTPRGGEFSPMEIPGKASLSAVRLDSTGLQRLYEYPPEGGASVPLHPTLKVGYYLWLTEDKVACTVLVEDRMDLFLLDVGEQRATMVERNVGRSLLPVPGTKQFIYTRTENGHSVAYSMDPEGLEQNRIVSLPGGVQDLGRLPDGRLLCGKENQLLAFTPETSQSWEVLHSFPTSLGHLTRLATNREGTQLAFAAEPVPAGR</sequence>